<dbReference type="PRINTS" id="PR00080">
    <property type="entry name" value="SDRFAMILY"/>
</dbReference>
<dbReference type="GO" id="GO:0010961">
    <property type="term" value="P:intracellular magnesium ion homeostasis"/>
    <property type="evidence" value="ECO:0007669"/>
    <property type="project" value="TreeGrafter"/>
</dbReference>
<dbReference type="FunFam" id="3.40.50.720:FF:000905">
    <property type="entry name" value="Oxidoreductase, short chain dehydrogenase/reductase family, putative"/>
    <property type="match status" value="1"/>
</dbReference>
<gene>
    <name evidence="8" type="ORF">Aspvir_003298</name>
</gene>
<dbReference type="InterPro" id="IPR045863">
    <property type="entry name" value="CorA_TM1_TM2"/>
</dbReference>
<dbReference type="AlphaFoldDB" id="A0A9P3F6J4"/>
<dbReference type="SMART" id="SM00822">
    <property type="entry name" value="PKS_KR"/>
    <property type="match status" value="1"/>
</dbReference>
<dbReference type="PANTHER" id="PTHR21535">
    <property type="entry name" value="MAGNESIUM AND COBALT TRANSPORT PROTEIN/MITOCHONDRIAL IMPORT INNER MEMBRANE TRANSLOCASE SUBUNIT TIM8"/>
    <property type="match status" value="1"/>
</dbReference>
<comment type="similarity">
    <text evidence="3">Belongs to the CorA metal ion transporter (MIT) (TC 1.A.35) family.</text>
</comment>
<dbReference type="InterPro" id="IPR036291">
    <property type="entry name" value="NAD(P)-bd_dom_sf"/>
</dbReference>
<proteinExistence type="inferred from homology"/>
<dbReference type="Pfam" id="PF01544">
    <property type="entry name" value="CorA"/>
    <property type="match status" value="1"/>
</dbReference>
<accession>A0A9P3F6J4</accession>
<dbReference type="InterPro" id="IPR045861">
    <property type="entry name" value="CorA_cytoplasmic_dom"/>
</dbReference>
<dbReference type="EMBL" id="BOPL01000014">
    <property type="protein sequence ID" value="GIK07632.1"/>
    <property type="molecule type" value="Genomic_DNA"/>
</dbReference>
<name>A0A9P3F6J4_ASPVI</name>
<dbReference type="FunFam" id="3.30.460.20:FF:000017">
    <property type="entry name" value="CorA family metal ion transporter (Eurofung)"/>
    <property type="match status" value="1"/>
</dbReference>
<evidence type="ECO:0000256" key="2">
    <source>
        <dbReference type="ARBA" id="ARBA00006484"/>
    </source>
</evidence>
<comment type="similarity">
    <text evidence="2">Belongs to the short-chain dehydrogenases/reductases (SDR) family.</text>
</comment>
<dbReference type="PRINTS" id="PR00081">
    <property type="entry name" value="GDHRDH"/>
</dbReference>
<evidence type="ECO:0000256" key="6">
    <source>
        <dbReference type="ARBA" id="ARBA00023136"/>
    </source>
</evidence>
<dbReference type="InterPro" id="IPR002523">
    <property type="entry name" value="MgTranspt_CorA/ZnTranspt_ZntB"/>
</dbReference>
<dbReference type="GO" id="GO:0015095">
    <property type="term" value="F:magnesium ion transmembrane transporter activity"/>
    <property type="evidence" value="ECO:0007669"/>
    <property type="project" value="InterPro"/>
</dbReference>
<keyword evidence="6" id="KW-0472">Membrane</keyword>
<dbReference type="SUPFAM" id="SSF143865">
    <property type="entry name" value="CorA soluble domain-like"/>
    <property type="match status" value="1"/>
</dbReference>
<feature type="domain" description="Ketoreductase" evidence="7">
    <location>
        <begin position="454"/>
        <end position="635"/>
    </location>
</feature>
<dbReference type="SUPFAM" id="SSF51735">
    <property type="entry name" value="NAD(P)-binding Rossmann-fold domains"/>
    <property type="match status" value="1"/>
</dbReference>
<dbReference type="FunFam" id="1.20.58.340:FF:000027">
    <property type="entry name" value="CorA family metal ion transporter (Eurofung)"/>
    <property type="match status" value="1"/>
</dbReference>
<dbReference type="Gene3D" id="1.20.58.340">
    <property type="entry name" value="Magnesium transport protein CorA, transmembrane region"/>
    <property type="match status" value="2"/>
</dbReference>
<reference evidence="8 9" key="1">
    <citation type="submission" date="2021-02" db="EMBL/GenBank/DDBJ databases">
        <title>Pan-genome distribution and transcriptional activeness of fungal secondary metabolism genes in Aspergillus section Fumigati.</title>
        <authorList>
            <person name="Takahashi H."/>
            <person name="Umemura M."/>
            <person name="Ninomiya A."/>
            <person name="Kusuya Y."/>
            <person name="Urayama S."/>
            <person name="Shimizu M."/>
            <person name="Watanabe A."/>
            <person name="Kamei K."/>
            <person name="Yaguchi T."/>
            <person name="Hagiwara D."/>
        </authorList>
    </citation>
    <scope>NUCLEOTIDE SEQUENCE [LARGE SCALE GENOMIC DNA]</scope>
    <source>
        <strain evidence="8 9">IFM 47045</strain>
    </source>
</reference>
<evidence type="ECO:0000313" key="9">
    <source>
        <dbReference type="Proteomes" id="UP000710440"/>
    </source>
</evidence>
<dbReference type="Pfam" id="PF00106">
    <property type="entry name" value="adh_short"/>
    <property type="match status" value="1"/>
</dbReference>
<dbReference type="InterPro" id="IPR002347">
    <property type="entry name" value="SDR_fam"/>
</dbReference>
<dbReference type="SUPFAM" id="SSF144083">
    <property type="entry name" value="Magnesium transport protein CorA, transmembrane region"/>
    <property type="match status" value="1"/>
</dbReference>
<dbReference type="GeneID" id="66931280"/>
<organism evidence="8 9">
    <name type="scientific">Aspergillus viridinutans</name>
    <dbReference type="NCBI Taxonomy" id="75553"/>
    <lineage>
        <taxon>Eukaryota</taxon>
        <taxon>Fungi</taxon>
        <taxon>Dikarya</taxon>
        <taxon>Ascomycota</taxon>
        <taxon>Pezizomycotina</taxon>
        <taxon>Eurotiomycetes</taxon>
        <taxon>Eurotiomycetidae</taxon>
        <taxon>Eurotiales</taxon>
        <taxon>Aspergillaceae</taxon>
        <taxon>Aspergillus</taxon>
        <taxon>Aspergillus subgen. Fumigati</taxon>
    </lineage>
</organism>
<dbReference type="Gene3D" id="3.40.50.720">
    <property type="entry name" value="NAD(P)-binding Rossmann-like Domain"/>
    <property type="match status" value="1"/>
</dbReference>
<protein>
    <recommendedName>
        <fullName evidence="7">Ketoreductase domain-containing protein</fullName>
    </recommendedName>
</protein>
<comment type="caution">
    <text evidence="8">The sequence shown here is derived from an EMBL/GenBank/DDBJ whole genome shotgun (WGS) entry which is preliminary data.</text>
</comment>
<dbReference type="InterPro" id="IPR044089">
    <property type="entry name" value="Alr1-like"/>
</dbReference>
<evidence type="ECO:0000259" key="7">
    <source>
        <dbReference type="SMART" id="SM00822"/>
    </source>
</evidence>
<dbReference type="OrthoDB" id="29879at2759"/>
<dbReference type="RefSeq" id="XP_043130818.1">
    <property type="nucleotide sequence ID" value="XM_043274883.1"/>
</dbReference>
<dbReference type="CDD" id="cd12829">
    <property type="entry name" value="Alr1p-like"/>
    <property type="match status" value="1"/>
</dbReference>
<keyword evidence="9" id="KW-1185">Reference proteome</keyword>
<dbReference type="Proteomes" id="UP000710440">
    <property type="component" value="Unassembled WGS sequence"/>
</dbReference>
<comment type="subcellular location">
    <subcellularLocation>
        <location evidence="1">Membrane</location>
        <topology evidence="1">Multi-pass membrane protein</topology>
    </subcellularLocation>
</comment>
<evidence type="ECO:0000256" key="3">
    <source>
        <dbReference type="ARBA" id="ARBA00009765"/>
    </source>
</evidence>
<evidence type="ECO:0000256" key="4">
    <source>
        <dbReference type="ARBA" id="ARBA00022692"/>
    </source>
</evidence>
<keyword evidence="4" id="KW-0812">Transmembrane</keyword>
<dbReference type="GO" id="GO:0005886">
    <property type="term" value="C:plasma membrane"/>
    <property type="evidence" value="ECO:0007669"/>
    <property type="project" value="TreeGrafter"/>
</dbReference>
<sequence>MELFSGLRRLLGRRTRTGSRGLSVETEKVFEGQPPQDAEKLYRRDFLEDYSDTETAQFSFFTTKLDSVIHASSINSLALIYGPLHALLDSGEHDGIWWLDVTDPSDGDIELLSRLFDIHPLTTEDIKIRETREKIEIFGSYYFLSLRPPQQAEDAPGSWTSGCNVYAIVFREGVLSFTFGSSPHTSHVRSRIKDHQSHLFLTSDWISYALIDDIVDGFAPLINRVEASVETMEDSVSITRPDDIGLALKQIYTSRRQVLQIRQLLNDKTDVIRCFARHCDALGSTSEVVSYLSDIQDHVLTMVSNLAHSEQRLSRSQDKYLSQLSFDSTRMRNQIVATLSRLTVIASCIVPMQIITGLFGMNVMVPGKHSEGLVDDQLVSTTGFIGISGNQPLTCFVQACSTPVPEVPYHHTIPSVTLIFASRRKSDTAYNMDFISTHHHDTYPFIAQSTHHNHKVLITGASRGIGLATAHSFARAGAPSIAIASRGPLDAVEAALLSTAKEAGHPQPTILKLTLDVSDEASVAAAAEEVAAEFGHLDILINNAGTSEAWVPIAESDPADWWRCWEVNVKGVYLVMRAFIPLLRKGTQKTIVNVSSIGALRVRPGASAYRTGKFAVLRLTEFVMAEYAGEGMLAYAIHPGGVPTELALGIKAVHGFLTDTAELAGDAMSWLTQERREWLGGRYVSVTWDMEELLQKREEIVREDKLKMRLVV</sequence>
<evidence type="ECO:0000256" key="5">
    <source>
        <dbReference type="ARBA" id="ARBA00022989"/>
    </source>
</evidence>
<evidence type="ECO:0000313" key="8">
    <source>
        <dbReference type="EMBL" id="GIK07632.1"/>
    </source>
</evidence>
<dbReference type="InterPro" id="IPR057326">
    <property type="entry name" value="KR_dom"/>
</dbReference>
<dbReference type="CDD" id="cd05233">
    <property type="entry name" value="SDR_c"/>
    <property type="match status" value="1"/>
</dbReference>
<keyword evidence="5" id="KW-1133">Transmembrane helix</keyword>
<dbReference type="Gene3D" id="3.30.460.20">
    <property type="entry name" value="CorA soluble domain-like"/>
    <property type="match status" value="1"/>
</dbReference>
<evidence type="ECO:0000256" key="1">
    <source>
        <dbReference type="ARBA" id="ARBA00004141"/>
    </source>
</evidence>
<dbReference type="PANTHER" id="PTHR21535:SF94">
    <property type="entry name" value="CORA FAMILY METAL ION TRANSPORTER (EUROFUNG)"/>
    <property type="match status" value="1"/>
</dbReference>